<dbReference type="Gene3D" id="3.10.350.10">
    <property type="entry name" value="LysM domain"/>
    <property type="match status" value="1"/>
</dbReference>
<dbReference type="PANTHER" id="PTHR34700:SF4">
    <property type="entry name" value="PHAGE-LIKE ELEMENT PBSX PROTEIN XKDP"/>
    <property type="match status" value="1"/>
</dbReference>
<dbReference type="PROSITE" id="PS51782">
    <property type="entry name" value="LYSM"/>
    <property type="match status" value="1"/>
</dbReference>
<evidence type="ECO:0000313" key="2">
    <source>
        <dbReference type="EMBL" id="OKO91418.1"/>
    </source>
</evidence>
<reference evidence="3" key="2">
    <citation type="submission" date="2017-01" db="EMBL/GenBank/DDBJ databases">
        <title>Genome sequencing and annotation of Geobacillus sp. 1017, a Hydrocarbon-Oxidizing Thermophilic Bacterium Isolated from a Heavy Oil Reservoir (China).</title>
        <authorList>
            <person name="Kadnikov V.V."/>
            <person name="Mardanov A.V."/>
            <person name="Poltaraus A.B."/>
            <person name="Sokolova D.S."/>
            <person name="Semenova E.M."/>
            <person name="Ravin N.V."/>
            <person name="Tourova T.P."/>
            <person name="Nazina T.N."/>
        </authorList>
    </citation>
    <scope>NUCLEOTIDE SEQUENCE [LARGE SCALE GENOMIC DNA]</scope>
    <source>
        <strain evidence="3">1017</strain>
    </source>
</reference>
<evidence type="ECO:0000313" key="3">
    <source>
        <dbReference type="Proteomes" id="UP000186030"/>
    </source>
</evidence>
<dbReference type="InterPro" id="IPR052196">
    <property type="entry name" value="Bact_Kbp"/>
</dbReference>
<gene>
    <name evidence="2" type="ORF">BRO54_2695</name>
</gene>
<feature type="domain" description="LysM" evidence="1">
    <location>
        <begin position="1"/>
        <end position="41"/>
    </location>
</feature>
<dbReference type="EMBL" id="MQMG01000038">
    <property type="protein sequence ID" value="OKO91418.1"/>
    <property type="molecule type" value="Genomic_DNA"/>
</dbReference>
<dbReference type="SUPFAM" id="SSF54106">
    <property type="entry name" value="LysM domain"/>
    <property type="match status" value="1"/>
</dbReference>
<dbReference type="InterPro" id="IPR018392">
    <property type="entry name" value="LysM"/>
</dbReference>
<dbReference type="Pfam" id="PF01476">
    <property type="entry name" value="LysM"/>
    <property type="match status" value="1"/>
</dbReference>
<dbReference type="AlphaFoldDB" id="A0A1Q5STT2"/>
<accession>A0A1Q5STT2</accession>
<dbReference type="InterPro" id="IPR036779">
    <property type="entry name" value="LysM_dom_sf"/>
</dbReference>
<protein>
    <submittedName>
        <fullName evidence="2">Phage-like element PBSX protein xkdP</fullName>
    </submittedName>
</protein>
<name>A0A1Q5STT2_9BACL</name>
<organism evidence="2 3">
    <name type="scientific">Geobacillus proteiniphilus</name>
    <dbReference type="NCBI Taxonomy" id="860353"/>
    <lineage>
        <taxon>Bacteria</taxon>
        <taxon>Bacillati</taxon>
        <taxon>Bacillota</taxon>
        <taxon>Bacilli</taxon>
        <taxon>Bacillales</taxon>
        <taxon>Anoxybacillaceae</taxon>
        <taxon>Geobacillus</taxon>
    </lineage>
</organism>
<evidence type="ECO:0000259" key="1">
    <source>
        <dbReference type="PROSITE" id="PS51782"/>
    </source>
</evidence>
<comment type="caution">
    <text evidence="2">The sequence shown here is derived from an EMBL/GenBank/DDBJ whole genome shotgun (WGS) entry which is preliminary data.</text>
</comment>
<reference evidence="2 3" key="1">
    <citation type="submission" date="2016-11" db="EMBL/GenBank/DDBJ databases">
        <authorList>
            <person name="Kadnikov V."/>
            <person name="Nazina T."/>
        </authorList>
    </citation>
    <scope>NUCLEOTIDE SEQUENCE [LARGE SCALE GENOMIC DNA]</scope>
    <source>
        <strain evidence="2 3">1017</strain>
    </source>
</reference>
<proteinExistence type="predicted"/>
<dbReference type="Proteomes" id="UP000186030">
    <property type="component" value="Unassembled WGS sequence"/>
</dbReference>
<dbReference type="PANTHER" id="PTHR34700">
    <property type="entry name" value="POTASSIUM BINDING PROTEIN KBP"/>
    <property type="match status" value="1"/>
</dbReference>
<sequence>MWAIAKRIYDDGSKWKKIYEANKKVIGKNPNTIFPGQKLVIP</sequence>